<organism evidence="3 4">
    <name type="scientific">Oreochromis aureus</name>
    <name type="common">Israeli tilapia</name>
    <name type="synonym">Chromis aureus</name>
    <dbReference type="NCBI Taxonomy" id="47969"/>
    <lineage>
        <taxon>Eukaryota</taxon>
        <taxon>Metazoa</taxon>
        <taxon>Chordata</taxon>
        <taxon>Craniata</taxon>
        <taxon>Vertebrata</taxon>
        <taxon>Euteleostomi</taxon>
        <taxon>Actinopterygii</taxon>
        <taxon>Neopterygii</taxon>
        <taxon>Teleostei</taxon>
        <taxon>Neoteleostei</taxon>
        <taxon>Acanthomorphata</taxon>
        <taxon>Ovalentaria</taxon>
        <taxon>Cichlomorphae</taxon>
        <taxon>Cichliformes</taxon>
        <taxon>Cichlidae</taxon>
        <taxon>African cichlids</taxon>
        <taxon>Pseudocrenilabrinae</taxon>
        <taxon>Oreochromini</taxon>
        <taxon>Oreochromis</taxon>
    </lineage>
</organism>
<evidence type="ECO:0008006" key="5">
    <source>
        <dbReference type="Google" id="ProtNLM"/>
    </source>
</evidence>
<dbReference type="PANTHER" id="PTHR11486">
    <property type="entry name" value="FIBROBLAST GROWTH FACTOR"/>
    <property type="match status" value="1"/>
</dbReference>
<dbReference type="InterPro" id="IPR002209">
    <property type="entry name" value="Fibroblast_GF_fam"/>
</dbReference>
<dbReference type="Pfam" id="PF00167">
    <property type="entry name" value="FGF"/>
    <property type="match status" value="1"/>
</dbReference>
<sequence>MPLFFHLSSLLLIIPLPVSMSFYLPDSNPLLSFNNQVREVHLYTDNHRRGMYLQMNMDGRVTGSDAQTPYSLLQLKSVKPGHVIIKGPSSSLFLCVDSEGNLRGQSHYSETSCTFREMLLADGYTRFISSQYGFPMSLASRHSPDRHALPFTRFLPLRNNLKTDSVSEQLPNNQRLFNVDSDDLLGMGLNSMGSPQFSMDK</sequence>
<evidence type="ECO:0000256" key="1">
    <source>
        <dbReference type="ARBA" id="ARBA00007936"/>
    </source>
</evidence>
<feature type="chain" id="PRO_5044278719" description="FGF" evidence="2">
    <location>
        <begin position="22"/>
        <end position="201"/>
    </location>
</feature>
<dbReference type="AlphaFoldDB" id="A0AAZ1X1H0"/>
<comment type="similarity">
    <text evidence="1">Belongs to the heparin-binding growth factors family.</text>
</comment>
<feature type="signal peptide" evidence="2">
    <location>
        <begin position="1"/>
        <end position="21"/>
    </location>
</feature>
<reference evidence="4" key="1">
    <citation type="submission" date="2020-03" db="EMBL/GenBank/DDBJ databases">
        <title>Evolution of repeat sequences and sex chromosomes of tilapia species revealed by chromosome-level genomes.</title>
        <authorList>
            <person name="Xu L."/>
            <person name="Tao W."/>
            <person name="Wang D."/>
            <person name="Zhou Q."/>
        </authorList>
    </citation>
    <scope>NUCLEOTIDE SEQUENCE [LARGE SCALE GENOMIC DNA]</scope>
    <source>
        <strain evidence="4">Israel</strain>
    </source>
</reference>
<dbReference type="Gene3D" id="2.80.10.50">
    <property type="match status" value="1"/>
</dbReference>
<name>A0AAZ1X1H0_OREAU</name>
<evidence type="ECO:0000313" key="3">
    <source>
        <dbReference type="Ensembl" id="ENSOABP00000061568.1"/>
    </source>
</evidence>
<dbReference type="GO" id="GO:0008083">
    <property type="term" value="F:growth factor activity"/>
    <property type="evidence" value="ECO:0007669"/>
    <property type="project" value="InterPro"/>
</dbReference>
<protein>
    <recommendedName>
        <fullName evidence="5">FGF</fullName>
    </recommendedName>
</protein>
<dbReference type="Proteomes" id="UP000472276">
    <property type="component" value="Unassembled WGS sequence"/>
</dbReference>
<evidence type="ECO:0000256" key="2">
    <source>
        <dbReference type="SAM" id="SignalP"/>
    </source>
</evidence>
<gene>
    <name evidence="3" type="primary">FGF21</name>
</gene>
<dbReference type="SUPFAM" id="SSF50353">
    <property type="entry name" value="Cytokine"/>
    <property type="match status" value="1"/>
</dbReference>
<reference evidence="3" key="2">
    <citation type="submission" date="2025-08" db="UniProtKB">
        <authorList>
            <consortium name="Ensembl"/>
        </authorList>
    </citation>
    <scope>IDENTIFICATION</scope>
</reference>
<dbReference type="SMART" id="SM00442">
    <property type="entry name" value="FGF"/>
    <property type="match status" value="1"/>
</dbReference>
<dbReference type="CDD" id="cd23310">
    <property type="entry name" value="beta-trefoil_FGF19-like"/>
    <property type="match status" value="1"/>
</dbReference>
<dbReference type="InterPro" id="IPR008996">
    <property type="entry name" value="IL1/FGF"/>
</dbReference>
<dbReference type="Ensembl" id="ENSOABT00000069423.1">
    <property type="protein sequence ID" value="ENSOABP00000061568.1"/>
    <property type="gene ID" value="ENSOABG00000032409.1"/>
</dbReference>
<proteinExistence type="inferred from homology"/>
<keyword evidence="2" id="KW-0732">Signal</keyword>
<accession>A0AAZ1X1H0</accession>
<reference evidence="3" key="3">
    <citation type="submission" date="2025-09" db="UniProtKB">
        <authorList>
            <consortium name="Ensembl"/>
        </authorList>
    </citation>
    <scope>IDENTIFICATION</scope>
</reference>
<keyword evidence="4" id="KW-1185">Reference proteome</keyword>
<evidence type="ECO:0000313" key="4">
    <source>
        <dbReference type="Proteomes" id="UP000472276"/>
    </source>
</evidence>